<proteinExistence type="predicted"/>
<dbReference type="AlphaFoldDB" id="A0A915CYB6"/>
<evidence type="ECO:0000256" key="1">
    <source>
        <dbReference type="SAM" id="MobiDB-lite"/>
    </source>
</evidence>
<accession>A0A915CYB6</accession>
<feature type="compositionally biased region" description="Polar residues" evidence="1">
    <location>
        <begin position="81"/>
        <end position="93"/>
    </location>
</feature>
<sequence>MTDGNGSAMRNLQHQKCCAHVVAENKKLMKALEKEKQRKLYVMTAYKKLLAAYQSVVDLKEVMDSSDSEYGNEKENIGPQPENNGSLNRSSPMDNQMIEEQDLAENHMDFNQNNETNRISGRKISCLRRPASFHSSQSHISAHSKQKQMSEWYFLAMEDEYEISKKLEENNKIDALLKKSGERSKMIANTSQRRATIAANRRAIVVDIIKGKRQLDDEALKILHTDSSQISAFPKHFIKEMEEKAKSKYKQSQLRLEQERGYYRERQLEIVTNRILAHSSAAIAKTVANSRLSRTFSSLNVGQFG</sequence>
<keyword evidence="2" id="KW-1185">Reference proteome</keyword>
<name>A0A915CYB6_9BILA</name>
<organism evidence="2 3">
    <name type="scientific">Ditylenchus dipsaci</name>
    <dbReference type="NCBI Taxonomy" id="166011"/>
    <lineage>
        <taxon>Eukaryota</taxon>
        <taxon>Metazoa</taxon>
        <taxon>Ecdysozoa</taxon>
        <taxon>Nematoda</taxon>
        <taxon>Chromadorea</taxon>
        <taxon>Rhabditida</taxon>
        <taxon>Tylenchina</taxon>
        <taxon>Tylenchomorpha</taxon>
        <taxon>Sphaerularioidea</taxon>
        <taxon>Anguinidae</taxon>
        <taxon>Anguininae</taxon>
        <taxon>Ditylenchus</taxon>
    </lineage>
</organism>
<dbReference type="Proteomes" id="UP000887574">
    <property type="component" value="Unplaced"/>
</dbReference>
<evidence type="ECO:0000313" key="3">
    <source>
        <dbReference type="WBParaSite" id="jg13961"/>
    </source>
</evidence>
<dbReference type="WBParaSite" id="jg13961">
    <property type="protein sequence ID" value="jg13961"/>
    <property type="gene ID" value="jg13961"/>
</dbReference>
<feature type="region of interest" description="Disordered" evidence="1">
    <location>
        <begin position="66"/>
        <end position="93"/>
    </location>
</feature>
<protein>
    <submittedName>
        <fullName evidence="3">Uncharacterized protein</fullName>
    </submittedName>
</protein>
<reference evidence="3" key="1">
    <citation type="submission" date="2022-11" db="UniProtKB">
        <authorList>
            <consortium name="WormBaseParasite"/>
        </authorList>
    </citation>
    <scope>IDENTIFICATION</scope>
</reference>
<evidence type="ECO:0000313" key="2">
    <source>
        <dbReference type="Proteomes" id="UP000887574"/>
    </source>
</evidence>